<dbReference type="EMBL" id="GDQN01000133">
    <property type="protein sequence ID" value="JAT90921.1"/>
    <property type="molecule type" value="Transcribed_RNA"/>
</dbReference>
<sequence>MFQPNYISIKRVPLPRRYHTFIPSQSQSSQWNAYKRSRNVHTATTRPMIRESRRLRAFIRYIRLFSIGNLLVMSLKRVCMRLKVCRCEVRWSRASIAMLICSSTSIWELCRWLASLENWSRRLRPAAAAGGG</sequence>
<dbReference type="AlphaFoldDB" id="A0A1E1WVX1"/>
<evidence type="ECO:0000313" key="1">
    <source>
        <dbReference type="EMBL" id="JAT90921.1"/>
    </source>
</evidence>
<reference evidence="1" key="1">
    <citation type="submission" date="2015-09" db="EMBL/GenBank/DDBJ databases">
        <title>De novo assembly of Pectinophora gossypiella (Pink Bollworm) gut transcriptome.</title>
        <authorList>
            <person name="Tassone E.E."/>
        </authorList>
    </citation>
    <scope>NUCLEOTIDE SEQUENCE</scope>
</reference>
<accession>A0A1E1WVX1</accession>
<organism evidence="1">
    <name type="scientific">Pectinophora gossypiella</name>
    <name type="common">Cotton pink bollworm</name>
    <name type="synonym">Depressaria gossypiella</name>
    <dbReference type="NCBI Taxonomy" id="13191"/>
    <lineage>
        <taxon>Eukaryota</taxon>
        <taxon>Metazoa</taxon>
        <taxon>Ecdysozoa</taxon>
        <taxon>Arthropoda</taxon>
        <taxon>Hexapoda</taxon>
        <taxon>Insecta</taxon>
        <taxon>Pterygota</taxon>
        <taxon>Neoptera</taxon>
        <taxon>Endopterygota</taxon>
        <taxon>Lepidoptera</taxon>
        <taxon>Glossata</taxon>
        <taxon>Ditrysia</taxon>
        <taxon>Gelechioidea</taxon>
        <taxon>Gelechiidae</taxon>
        <taxon>Apatetrinae</taxon>
        <taxon>Pectinophora</taxon>
    </lineage>
</organism>
<protein>
    <submittedName>
        <fullName evidence="1">Uncharacterized protein</fullName>
    </submittedName>
</protein>
<name>A0A1E1WVX1_PECGO</name>
<proteinExistence type="predicted"/>
<gene>
    <name evidence="1" type="ORF">g.8974</name>
</gene>
<feature type="non-terminal residue" evidence="1">
    <location>
        <position position="132"/>
    </location>
</feature>